<dbReference type="AlphaFoldDB" id="A0A0D0A0P3"/>
<reference evidence="3" key="2">
    <citation type="submission" date="2015-01" db="EMBL/GenBank/DDBJ databases">
        <title>Evolutionary Origins and Diversification of the Mycorrhizal Mutualists.</title>
        <authorList>
            <consortium name="DOE Joint Genome Institute"/>
            <consortium name="Mycorrhizal Genomics Consortium"/>
            <person name="Kohler A."/>
            <person name="Kuo A."/>
            <person name="Nagy L.G."/>
            <person name="Floudas D."/>
            <person name="Copeland A."/>
            <person name="Barry K.W."/>
            <person name="Cichocki N."/>
            <person name="Veneault-Fourrey C."/>
            <person name="LaButti K."/>
            <person name="Lindquist E.A."/>
            <person name="Lipzen A."/>
            <person name="Lundell T."/>
            <person name="Morin E."/>
            <person name="Murat C."/>
            <person name="Riley R."/>
            <person name="Ohm R."/>
            <person name="Sun H."/>
            <person name="Tunlid A."/>
            <person name="Henrissat B."/>
            <person name="Grigoriev I.V."/>
            <person name="Hibbett D.S."/>
            <person name="Martin F."/>
        </authorList>
    </citation>
    <scope>NUCLEOTIDE SEQUENCE [LARGE SCALE GENOMIC DNA]</scope>
    <source>
        <strain evidence="3">441</strain>
    </source>
</reference>
<accession>A0A0D0A0P3</accession>
<evidence type="ECO:0000313" key="3">
    <source>
        <dbReference type="Proteomes" id="UP000054018"/>
    </source>
</evidence>
<name>A0A0D0A0P3_9AGAM</name>
<organism evidence="2 3">
    <name type="scientific">Pisolithus microcarpus 441</name>
    <dbReference type="NCBI Taxonomy" id="765257"/>
    <lineage>
        <taxon>Eukaryota</taxon>
        <taxon>Fungi</taxon>
        <taxon>Dikarya</taxon>
        <taxon>Basidiomycota</taxon>
        <taxon>Agaricomycotina</taxon>
        <taxon>Agaricomycetes</taxon>
        <taxon>Agaricomycetidae</taxon>
        <taxon>Boletales</taxon>
        <taxon>Sclerodermatineae</taxon>
        <taxon>Pisolithaceae</taxon>
        <taxon>Pisolithus</taxon>
    </lineage>
</organism>
<dbReference type="Proteomes" id="UP000054018">
    <property type="component" value="Unassembled WGS sequence"/>
</dbReference>
<dbReference type="HOGENOM" id="CLU_2334466_0_0_1"/>
<evidence type="ECO:0000259" key="1">
    <source>
        <dbReference type="Pfam" id="PF20151"/>
    </source>
</evidence>
<dbReference type="EMBL" id="KN833706">
    <property type="protein sequence ID" value="KIK25658.1"/>
    <property type="molecule type" value="Genomic_DNA"/>
</dbReference>
<sequence>MPIAYEEQALIHNCIEAAAITVLFYDHLVTFAEETTYIWARRKHASAILFLVNRYLGCFSTIAQAVMTFATVSPERCIQYIHCRQTLLVVNHATVCST</sequence>
<evidence type="ECO:0000313" key="2">
    <source>
        <dbReference type="EMBL" id="KIK25658.1"/>
    </source>
</evidence>
<dbReference type="Pfam" id="PF20151">
    <property type="entry name" value="DUF6533"/>
    <property type="match status" value="1"/>
</dbReference>
<feature type="domain" description="DUF6533" evidence="1">
    <location>
        <begin position="15"/>
        <end position="58"/>
    </location>
</feature>
<gene>
    <name evidence="2" type="ORF">PISMIDRAFT_676947</name>
</gene>
<dbReference type="InterPro" id="IPR045340">
    <property type="entry name" value="DUF6533"/>
</dbReference>
<keyword evidence="3" id="KW-1185">Reference proteome</keyword>
<protein>
    <recommendedName>
        <fullName evidence="1">DUF6533 domain-containing protein</fullName>
    </recommendedName>
</protein>
<proteinExistence type="predicted"/>
<reference evidence="2 3" key="1">
    <citation type="submission" date="2014-04" db="EMBL/GenBank/DDBJ databases">
        <authorList>
            <consortium name="DOE Joint Genome Institute"/>
            <person name="Kuo A."/>
            <person name="Kohler A."/>
            <person name="Costa M.D."/>
            <person name="Nagy L.G."/>
            <person name="Floudas D."/>
            <person name="Copeland A."/>
            <person name="Barry K.W."/>
            <person name="Cichocki N."/>
            <person name="Veneault-Fourrey C."/>
            <person name="LaButti K."/>
            <person name="Lindquist E.A."/>
            <person name="Lipzen A."/>
            <person name="Lundell T."/>
            <person name="Morin E."/>
            <person name="Murat C."/>
            <person name="Sun H."/>
            <person name="Tunlid A."/>
            <person name="Henrissat B."/>
            <person name="Grigoriev I.V."/>
            <person name="Hibbett D.S."/>
            <person name="Martin F."/>
            <person name="Nordberg H.P."/>
            <person name="Cantor M.N."/>
            <person name="Hua S.X."/>
        </authorList>
    </citation>
    <scope>NUCLEOTIDE SEQUENCE [LARGE SCALE GENOMIC DNA]</scope>
    <source>
        <strain evidence="2 3">441</strain>
    </source>
</reference>
<dbReference type="STRING" id="765257.A0A0D0A0P3"/>
<dbReference type="OrthoDB" id="2745134at2759"/>